<dbReference type="OrthoDB" id="5291101at2"/>
<dbReference type="InterPro" id="IPR029044">
    <property type="entry name" value="Nucleotide-diphossugar_trans"/>
</dbReference>
<feature type="domain" description="Glycosyltransferase 2-like" evidence="1">
    <location>
        <begin position="5"/>
        <end position="165"/>
    </location>
</feature>
<keyword evidence="2" id="KW-0808">Transferase</keyword>
<dbReference type="eggNOG" id="COG0463">
    <property type="taxonomic scope" value="Bacteria"/>
</dbReference>
<dbReference type="RefSeq" id="WP_008331381.1">
    <property type="nucleotide sequence ID" value="NZ_CH902578.1"/>
</dbReference>
<dbReference type="Proteomes" id="UP000002931">
    <property type="component" value="Unassembled WGS sequence"/>
</dbReference>
<dbReference type="GO" id="GO:0016740">
    <property type="term" value="F:transferase activity"/>
    <property type="evidence" value="ECO:0007669"/>
    <property type="project" value="UniProtKB-KW"/>
</dbReference>
<dbReference type="InterPro" id="IPR001173">
    <property type="entry name" value="Glyco_trans_2-like"/>
</dbReference>
<dbReference type="SUPFAM" id="SSF53448">
    <property type="entry name" value="Nucleotide-diphospho-sugar transferases"/>
    <property type="match status" value="1"/>
</dbReference>
<accession>A3VF53</accession>
<protein>
    <submittedName>
        <fullName evidence="2">Glucosyltransferase</fullName>
    </submittedName>
</protein>
<dbReference type="PANTHER" id="PTHR43685">
    <property type="entry name" value="GLYCOSYLTRANSFERASE"/>
    <property type="match status" value="1"/>
</dbReference>
<proteinExistence type="predicted"/>
<evidence type="ECO:0000313" key="3">
    <source>
        <dbReference type="Proteomes" id="UP000002931"/>
    </source>
</evidence>
<dbReference type="HOGENOM" id="CLU_025996_0_0_5"/>
<dbReference type="AlphaFoldDB" id="A3VF53"/>
<comment type="caution">
    <text evidence="2">The sequence shown here is derived from an EMBL/GenBank/DDBJ whole genome shotgun (WGS) entry which is preliminary data.</text>
</comment>
<sequence length="328" mass="36090">MPFASIVVPAFNVETTLSATLASLLAQSFRDVEVIVVDDGSYDRTYEIADWYTRDKRLKVVRQSNRGLAGARNTGIAHATGEIVGFCDSDDLWHPEKLAAHVDFLRANPSVGLSYSGSQLIDDAGEPTGLFQRPKMRGVTPAHLFRRNPVGNGSAPVMRRAALEDLAFRPAIEKVRDWVFDETFAQSEDIECWMRLALTTEWEVAGLRAPLTLYRVNGAGLSAGTERQLASWERMVTKLSTIDPAFIARHAPAARAYQLRYLARRAVSARDGGRARALSSRSLSTSLHPLFFEPLKTITTHAAALALDLSGPRVVTAAETALRRARNN</sequence>
<dbReference type="EMBL" id="AAMT01000006">
    <property type="protein sequence ID" value="EAQ12968.1"/>
    <property type="molecule type" value="Genomic_DNA"/>
</dbReference>
<evidence type="ECO:0000313" key="2">
    <source>
        <dbReference type="EMBL" id="EAQ12968.1"/>
    </source>
</evidence>
<evidence type="ECO:0000259" key="1">
    <source>
        <dbReference type="Pfam" id="PF00535"/>
    </source>
</evidence>
<dbReference type="PANTHER" id="PTHR43685:SF11">
    <property type="entry name" value="GLYCOSYLTRANSFERASE TAGX-RELATED"/>
    <property type="match status" value="1"/>
</dbReference>
<organism evidence="2 3">
    <name type="scientific">Maritimibacter alkaliphilus HTCC2654</name>
    <dbReference type="NCBI Taxonomy" id="314271"/>
    <lineage>
        <taxon>Bacteria</taxon>
        <taxon>Pseudomonadati</taxon>
        <taxon>Pseudomonadota</taxon>
        <taxon>Alphaproteobacteria</taxon>
        <taxon>Rhodobacterales</taxon>
        <taxon>Roseobacteraceae</taxon>
        <taxon>Maritimibacter</taxon>
    </lineage>
</organism>
<dbReference type="Gene3D" id="3.90.550.10">
    <property type="entry name" value="Spore Coat Polysaccharide Biosynthesis Protein SpsA, Chain A"/>
    <property type="match status" value="1"/>
</dbReference>
<dbReference type="Pfam" id="PF00535">
    <property type="entry name" value="Glycos_transf_2"/>
    <property type="match status" value="1"/>
</dbReference>
<dbReference type="CDD" id="cd00761">
    <property type="entry name" value="Glyco_tranf_GTA_type"/>
    <property type="match status" value="1"/>
</dbReference>
<dbReference type="InterPro" id="IPR050834">
    <property type="entry name" value="Glycosyltransf_2"/>
</dbReference>
<keyword evidence="3" id="KW-1185">Reference proteome</keyword>
<name>A3VF53_9RHOB</name>
<gene>
    <name evidence="2" type="ORF">RB2654_10738</name>
</gene>
<dbReference type="STRING" id="314271.RB2654_10738"/>
<reference evidence="2 3" key="1">
    <citation type="journal article" date="2010" name="J. Bacteriol.">
        <title>Genome sequences of Pelagibaca bermudensis HTCC2601T and Maritimibacter alkaliphilus HTCC2654T, the type strains of two marine Roseobacter genera.</title>
        <authorList>
            <person name="Thrash J.C."/>
            <person name="Cho J.C."/>
            <person name="Ferriera S."/>
            <person name="Johnson J."/>
            <person name="Vergin K.L."/>
            <person name="Giovannoni S.J."/>
        </authorList>
    </citation>
    <scope>NUCLEOTIDE SEQUENCE [LARGE SCALE GENOMIC DNA]</scope>
    <source>
        <strain evidence="2 3">HTCC2654</strain>
    </source>
</reference>